<name>G0N8E4_CAEBE</name>
<reference evidence="2" key="1">
    <citation type="submission" date="2011-07" db="EMBL/GenBank/DDBJ databases">
        <authorList>
            <consortium name="Caenorhabditis brenneri Sequencing and Analysis Consortium"/>
            <person name="Wilson R.K."/>
        </authorList>
    </citation>
    <scope>NUCLEOTIDE SEQUENCE [LARGE SCALE GENOMIC DNA]</scope>
    <source>
        <strain evidence="2">PB2801</strain>
    </source>
</reference>
<gene>
    <name evidence="1" type="ORF">CAEBREN_10521</name>
</gene>
<dbReference type="InParanoid" id="G0N8E4"/>
<dbReference type="EMBL" id="GL379850">
    <property type="protein sequence ID" value="EGT55363.1"/>
    <property type="molecule type" value="Genomic_DNA"/>
</dbReference>
<dbReference type="AlphaFoldDB" id="G0N8E4"/>
<protein>
    <submittedName>
        <fullName evidence="1">Uncharacterized protein</fullName>
    </submittedName>
</protein>
<sequence>MDSCGFLNNFQHFFQFQPTFWSFQIASD</sequence>
<proteinExistence type="predicted"/>
<evidence type="ECO:0000313" key="1">
    <source>
        <dbReference type="EMBL" id="EGT55363.1"/>
    </source>
</evidence>
<dbReference type="Proteomes" id="UP000008068">
    <property type="component" value="Unassembled WGS sequence"/>
</dbReference>
<evidence type="ECO:0000313" key="2">
    <source>
        <dbReference type="Proteomes" id="UP000008068"/>
    </source>
</evidence>
<accession>G0N8E4</accession>
<organism evidence="2">
    <name type="scientific">Caenorhabditis brenneri</name>
    <name type="common">Nematode worm</name>
    <dbReference type="NCBI Taxonomy" id="135651"/>
    <lineage>
        <taxon>Eukaryota</taxon>
        <taxon>Metazoa</taxon>
        <taxon>Ecdysozoa</taxon>
        <taxon>Nematoda</taxon>
        <taxon>Chromadorea</taxon>
        <taxon>Rhabditida</taxon>
        <taxon>Rhabditina</taxon>
        <taxon>Rhabditomorpha</taxon>
        <taxon>Rhabditoidea</taxon>
        <taxon>Rhabditidae</taxon>
        <taxon>Peloderinae</taxon>
        <taxon>Caenorhabditis</taxon>
    </lineage>
</organism>
<keyword evidence="2" id="KW-1185">Reference proteome</keyword>
<dbReference type="HOGENOM" id="CLU_3413272_0_0_1"/>